<reference evidence="2 3" key="1">
    <citation type="submission" date="2016-11" db="EMBL/GenBank/DDBJ databases">
        <title>Draft Genome Sequences of Nine Cyanobacterial Strains from Diverse Habitats.</title>
        <authorList>
            <person name="Zhu T."/>
            <person name="Hou S."/>
            <person name="Lu X."/>
            <person name="Hess W.R."/>
        </authorList>
    </citation>
    <scope>NUCLEOTIDE SEQUENCE [LARGE SCALE GENOMIC DNA]</scope>
    <source>
        <strain evidence="2 3">IAM M-71</strain>
    </source>
</reference>
<evidence type="ECO:0000313" key="2">
    <source>
        <dbReference type="EMBL" id="OKH36198.1"/>
    </source>
</evidence>
<proteinExistence type="predicted"/>
<sequence length="144" mass="16305">MACVSKKREETSPASELYISQWFKAAKKYILSMEIDYFILSAKHGILHPAHLVEPYDQSLYHLSALERRQWSEIVVKQLIAIAPPPAELIILAGKRYREGIVEPLQNAGYNTTIPLQGLGIGKQLQWLNSNTPKEKQLSLSLFS</sequence>
<dbReference type="EMBL" id="MRCE01000017">
    <property type="protein sequence ID" value="OKH36198.1"/>
    <property type="molecule type" value="Genomic_DNA"/>
</dbReference>
<name>A0A1U7IGN3_9CYAN</name>
<gene>
    <name evidence="2" type="ORF">NIES2119_17990</name>
</gene>
<feature type="domain" description="DUF6884" evidence="1">
    <location>
        <begin position="1"/>
        <end position="129"/>
    </location>
</feature>
<protein>
    <recommendedName>
        <fullName evidence="1">DUF6884 domain-containing protein</fullName>
    </recommendedName>
</protein>
<dbReference type="STRING" id="454136.NIES2119_17990"/>
<comment type="caution">
    <text evidence="2">The sequence shown here is derived from an EMBL/GenBank/DDBJ whole genome shotgun (WGS) entry which is preliminary data.</text>
</comment>
<dbReference type="Proteomes" id="UP000185860">
    <property type="component" value="Unassembled WGS sequence"/>
</dbReference>
<dbReference type="InterPro" id="IPR049251">
    <property type="entry name" value="DUF6884"/>
</dbReference>
<evidence type="ECO:0000259" key="1">
    <source>
        <dbReference type="Pfam" id="PF21818"/>
    </source>
</evidence>
<evidence type="ECO:0000313" key="3">
    <source>
        <dbReference type="Proteomes" id="UP000185860"/>
    </source>
</evidence>
<accession>A0A1U7IGN3</accession>
<organism evidence="2 3">
    <name type="scientific">[Phormidium ambiguum] IAM M-71</name>
    <dbReference type="NCBI Taxonomy" id="454136"/>
    <lineage>
        <taxon>Bacteria</taxon>
        <taxon>Bacillati</taxon>
        <taxon>Cyanobacteriota</taxon>
        <taxon>Cyanophyceae</taxon>
        <taxon>Oscillatoriophycideae</taxon>
        <taxon>Aerosakkonematales</taxon>
        <taxon>Aerosakkonemataceae</taxon>
        <taxon>Floridanema</taxon>
    </lineage>
</organism>
<dbReference type="RefSeq" id="WP_073594879.1">
    <property type="nucleotide sequence ID" value="NZ_MRCE01000017.1"/>
</dbReference>
<dbReference type="AlphaFoldDB" id="A0A1U7IGN3"/>
<dbReference type="Pfam" id="PF21818">
    <property type="entry name" value="DUF6884"/>
    <property type="match status" value="1"/>
</dbReference>